<protein>
    <submittedName>
        <fullName evidence="2">2OG-Fe(II) oxygenase</fullName>
    </submittedName>
</protein>
<gene>
    <name evidence="2" type="ORF">KV203_01800</name>
</gene>
<evidence type="ECO:0000259" key="1">
    <source>
        <dbReference type="Pfam" id="PF13640"/>
    </source>
</evidence>
<reference evidence="2" key="1">
    <citation type="submission" date="2021-07" db="EMBL/GenBank/DDBJ databases">
        <title>Candidatus Kaistella beijingensis sp. nov. isolated from a municipal wastewater treatment plant is involved in sludge foaming.</title>
        <authorList>
            <person name="Song Y."/>
            <person name="Liu S.-J."/>
        </authorList>
    </citation>
    <scope>NUCLEOTIDE SEQUENCE</scope>
    <source>
        <strain evidence="2">DSM 43998</strain>
    </source>
</reference>
<feature type="domain" description="Prolyl 4-hydroxylase alpha subunit Fe(2+) 2OG dioxygenase" evidence="1">
    <location>
        <begin position="149"/>
        <end position="227"/>
    </location>
</feature>
<dbReference type="Pfam" id="PF13640">
    <property type="entry name" value="2OG-FeII_Oxy_3"/>
    <property type="match status" value="1"/>
</dbReference>
<dbReference type="Gene3D" id="2.60.120.620">
    <property type="entry name" value="q2cbj1_9rhob like domain"/>
    <property type="match status" value="1"/>
</dbReference>
<dbReference type="Proteomes" id="UP000887023">
    <property type="component" value="Chromosome"/>
</dbReference>
<sequence>MPQLLAHRSWVRRQQPFPHVVAEDVFTPTFYRALAEHYRRISTYEFRATMAGYDATAARIRDHLDGPLAVFATREWHDLIAGVAGVQATGDVTAALHHHEPGGEPGWPHNDLNPGWFGGPEPESDEIRLEGVDGVDYYRGDRPTGVTARETVRAVSVMFYLANPPWSPGDGGETGLYPSFDEGVQGTGRLVPPVNNSLVMFECTPFTWHSYAGRSRNPRNCVVMWLHRPKHDAIERWGEASIANW</sequence>
<evidence type="ECO:0000313" key="3">
    <source>
        <dbReference type="Proteomes" id="UP000887023"/>
    </source>
</evidence>
<proteinExistence type="predicted"/>
<keyword evidence="3" id="KW-1185">Reference proteome</keyword>
<accession>A0ABX8SCK9</accession>
<evidence type="ECO:0000313" key="2">
    <source>
        <dbReference type="EMBL" id="QXQ15614.1"/>
    </source>
</evidence>
<name>A0ABX8SCK9_9ACTN</name>
<organism evidence="2 3">
    <name type="scientific">Skermania pinensis</name>
    <dbReference type="NCBI Taxonomy" id="39122"/>
    <lineage>
        <taxon>Bacteria</taxon>
        <taxon>Bacillati</taxon>
        <taxon>Actinomycetota</taxon>
        <taxon>Actinomycetes</taxon>
        <taxon>Mycobacteriales</taxon>
        <taxon>Gordoniaceae</taxon>
        <taxon>Skermania</taxon>
    </lineage>
</organism>
<dbReference type="EMBL" id="CP079105">
    <property type="protein sequence ID" value="QXQ15614.1"/>
    <property type="molecule type" value="Genomic_DNA"/>
</dbReference>
<dbReference type="InterPro" id="IPR044862">
    <property type="entry name" value="Pro_4_hyd_alph_FE2OG_OXY"/>
</dbReference>